<evidence type="ECO:0000256" key="1">
    <source>
        <dbReference type="SAM" id="MobiDB-lite"/>
    </source>
</evidence>
<feature type="region of interest" description="Disordered" evidence="1">
    <location>
        <begin position="236"/>
        <end position="292"/>
    </location>
</feature>
<keyword evidence="2" id="KW-0812">Transmembrane</keyword>
<organism evidence="4 5">
    <name type="scientific">Glonium stellatum</name>
    <dbReference type="NCBI Taxonomy" id="574774"/>
    <lineage>
        <taxon>Eukaryota</taxon>
        <taxon>Fungi</taxon>
        <taxon>Dikarya</taxon>
        <taxon>Ascomycota</taxon>
        <taxon>Pezizomycotina</taxon>
        <taxon>Dothideomycetes</taxon>
        <taxon>Pleosporomycetidae</taxon>
        <taxon>Gloniales</taxon>
        <taxon>Gloniaceae</taxon>
        <taxon>Glonium</taxon>
    </lineage>
</organism>
<keyword evidence="3" id="KW-0732">Signal</keyword>
<dbReference type="OrthoDB" id="5215637at2759"/>
<feature type="compositionally biased region" description="Low complexity" evidence="1">
    <location>
        <begin position="246"/>
        <end position="257"/>
    </location>
</feature>
<dbReference type="EMBL" id="KV749707">
    <property type="protein sequence ID" value="OCL08146.1"/>
    <property type="molecule type" value="Genomic_DNA"/>
</dbReference>
<keyword evidence="2" id="KW-0472">Membrane</keyword>
<evidence type="ECO:0000256" key="2">
    <source>
        <dbReference type="SAM" id="Phobius"/>
    </source>
</evidence>
<evidence type="ECO:0000256" key="3">
    <source>
        <dbReference type="SAM" id="SignalP"/>
    </source>
</evidence>
<evidence type="ECO:0000313" key="5">
    <source>
        <dbReference type="Proteomes" id="UP000250140"/>
    </source>
</evidence>
<keyword evidence="5" id="KW-1185">Reference proteome</keyword>
<gene>
    <name evidence="4" type="ORF">AOQ84DRAFT_46633</name>
</gene>
<evidence type="ECO:0000313" key="4">
    <source>
        <dbReference type="EMBL" id="OCL08146.1"/>
    </source>
</evidence>
<reference evidence="4 5" key="1">
    <citation type="journal article" date="2016" name="Nat. Commun.">
        <title>Ectomycorrhizal ecology is imprinted in the genome of the dominant symbiotic fungus Cenococcum geophilum.</title>
        <authorList>
            <consortium name="DOE Joint Genome Institute"/>
            <person name="Peter M."/>
            <person name="Kohler A."/>
            <person name="Ohm R.A."/>
            <person name="Kuo A."/>
            <person name="Krutzmann J."/>
            <person name="Morin E."/>
            <person name="Arend M."/>
            <person name="Barry K.W."/>
            <person name="Binder M."/>
            <person name="Choi C."/>
            <person name="Clum A."/>
            <person name="Copeland A."/>
            <person name="Grisel N."/>
            <person name="Haridas S."/>
            <person name="Kipfer T."/>
            <person name="LaButti K."/>
            <person name="Lindquist E."/>
            <person name="Lipzen A."/>
            <person name="Maire R."/>
            <person name="Meier B."/>
            <person name="Mihaltcheva S."/>
            <person name="Molinier V."/>
            <person name="Murat C."/>
            <person name="Poggeler S."/>
            <person name="Quandt C.A."/>
            <person name="Sperisen C."/>
            <person name="Tritt A."/>
            <person name="Tisserant E."/>
            <person name="Crous P.W."/>
            <person name="Henrissat B."/>
            <person name="Nehls U."/>
            <person name="Egli S."/>
            <person name="Spatafora J.W."/>
            <person name="Grigoriev I.V."/>
            <person name="Martin F.M."/>
        </authorList>
    </citation>
    <scope>NUCLEOTIDE SEQUENCE [LARGE SCALE GENOMIC DNA]</scope>
    <source>
        <strain evidence="4 5">CBS 207.34</strain>
    </source>
</reference>
<dbReference type="AlphaFoldDB" id="A0A8E2F081"/>
<sequence>MRLIISLFLSIHAWKTASAASQTCYLPNKVISAGDVPCNLSADFSSCCDAEGYCLDNGLCYDHTGTISQGSCTDPNWENSNCFQNCKEAKSGLPIAATGLFISLETGERTFCCDVGTYDTANGSCLYSGTVTQPFTIPFGHIITDRSTGSIAVYNSSNIQPPNSTETANSTQAAHTSTVTVTASATGSSSSVTGKDTAIGVGLGVPLGLALIGTLALLWREKKKSAGYKAQLGATGEARGGWAGSPMPQYAPQYQYQSMGQPNPHELGPEEVGEMDAAQYNELGGQPKPPAR</sequence>
<feature type="signal peptide" evidence="3">
    <location>
        <begin position="1"/>
        <end position="19"/>
    </location>
</feature>
<keyword evidence="2" id="KW-1133">Transmembrane helix</keyword>
<protein>
    <recommendedName>
        <fullName evidence="6">Mid2 domain-containing protein</fullName>
    </recommendedName>
</protein>
<evidence type="ECO:0008006" key="6">
    <source>
        <dbReference type="Google" id="ProtNLM"/>
    </source>
</evidence>
<dbReference type="Proteomes" id="UP000250140">
    <property type="component" value="Unassembled WGS sequence"/>
</dbReference>
<accession>A0A8E2F081</accession>
<proteinExistence type="predicted"/>
<name>A0A8E2F081_9PEZI</name>
<feature type="chain" id="PRO_5034557332" description="Mid2 domain-containing protein" evidence="3">
    <location>
        <begin position="20"/>
        <end position="292"/>
    </location>
</feature>
<feature type="transmembrane region" description="Helical" evidence="2">
    <location>
        <begin position="198"/>
        <end position="219"/>
    </location>
</feature>